<sequence length="138" mass="15402">PKWRQERLDVELNVTGSRLEVLIAEGHSTGSTTTFDERSDGLRTFVALVAFLARQEYQLPPVLLVDEIETHLHLDAQADLVEVLTNDVEASQVFYTTHSPASLPRDLGTGLRLVRPDPSNRSVSLLRNDFWTSGPGYT</sequence>
<proteinExistence type="predicted"/>
<dbReference type="InterPro" id="IPR027417">
    <property type="entry name" value="P-loop_NTPase"/>
</dbReference>
<dbReference type="Gene3D" id="3.40.50.300">
    <property type="entry name" value="P-loop containing nucleotide triphosphate hydrolases"/>
    <property type="match status" value="1"/>
</dbReference>
<dbReference type="EMBL" id="JAVRFB010000532">
    <property type="protein sequence ID" value="MDT0407281.1"/>
    <property type="molecule type" value="Genomic_DNA"/>
</dbReference>
<feature type="non-terminal residue" evidence="2">
    <location>
        <position position="1"/>
    </location>
</feature>
<protein>
    <submittedName>
        <fullName evidence="2">AAA family ATPase</fullName>
    </submittedName>
</protein>
<dbReference type="PANTHER" id="PTHR43581">
    <property type="entry name" value="ATP/GTP PHOSPHATASE"/>
    <property type="match status" value="1"/>
</dbReference>
<gene>
    <name evidence="2" type="ORF">RM528_36185</name>
</gene>
<dbReference type="Proteomes" id="UP001180503">
    <property type="component" value="Unassembled WGS sequence"/>
</dbReference>
<dbReference type="SUPFAM" id="SSF52540">
    <property type="entry name" value="P-loop containing nucleoside triphosphate hydrolases"/>
    <property type="match status" value="1"/>
</dbReference>
<dbReference type="PANTHER" id="PTHR43581:SF4">
    <property type="entry name" value="ATP_GTP PHOSPHATASE"/>
    <property type="match status" value="1"/>
</dbReference>
<name>A0ABU2QTF7_9ACTN</name>
<reference evidence="3" key="1">
    <citation type="submission" date="2023-07" db="EMBL/GenBank/DDBJ databases">
        <title>30 novel species of actinomycetes from the DSMZ collection.</title>
        <authorList>
            <person name="Nouioui I."/>
        </authorList>
    </citation>
    <scope>NUCLEOTIDE SEQUENCE [LARGE SCALE GENOMIC DNA]</scope>
    <source>
        <strain evidence="3">DSM 41635</strain>
    </source>
</reference>
<evidence type="ECO:0000313" key="3">
    <source>
        <dbReference type="Proteomes" id="UP001180503"/>
    </source>
</evidence>
<comment type="caution">
    <text evidence="2">The sequence shown here is derived from an EMBL/GenBank/DDBJ whole genome shotgun (WGS) entry which is preliminary data.</text>
</comment>
<accession>A0ABU2QTF7</accession>
<evidence type="ECO:0000313" key="2">
    <source>
        <dbReference type="EMBL" id="MDT0407281.1"/>
    </source>
</evidence>
<feature type="non-terminal residue" evidence="2">
    <location>
        <position position="138"/>
    </location>
</feature>
<organism evidence="2 3">
    <name type="scientific">Streptomyces edwardsiae</name>
    <dbReference type="NCBI Taxonomy" id="3075527"/>
    <lineage>
        <taxon>Bacteria</taxon>
        <taxon>Bacillati</taxon>
        <taxon>Actinomycetota</taxon>
        <taxon>Actinomycetes</taxon>
        <taxon>Kitasatosporales</taxon>
        <taxon>Streptomycetaceae</taxon>
        <taxon>Streptomyces</taxon>
    </lineage>
</organism>
<evidence type="ECO:0000259" key="1">
    <source>
        <dbReference type="Pfam" id="PF13304"/>
    </source>
</evidence>
<dbReference type="InterPro" id="IPR051396">
    <property type="entry name" value="Bact_Antivir_Def_Nuclease"/>
</dbReference>
<dbReference type="RefSeq" id="WP_311711892.1">
    <property type="nucleotide sequence ID" value="NZ_JAVRFB010000532.1"/>
</dbReference>
<dbReference type="InterPro" id="IPR003959">
    <property type="entry name" value="ATPase_AAA_core"/>
</dbReference>
<feature type="domain" description="ATPase AAA-type core" evidence="1">
    <location>
        <begin position="22"/>
        <end position="101"/>
    </location>
</feature>
<dbReference type="Pfam" id="PF13304">
    <property type="entry name" value="AAA_21"/>
    <property type="match status" value="1"/>
</dbReference>